<dbReference type="Proteomes" id="UP000694844">
    <property type="component" value="Chromosome 4"/>
</dbReference>
<evidence type="ECO:0000259" key="4">
    <source>
        <dbReference type="Pfam" id="PF25150"/>
    </source>
</evidence>
<dbReference type="Pfam" id="PF10350">
    <property type="entry name" value="DUF2428"/>
    <property type="match status" value="1"/>
</dbReference>
<keyword evidence="2" id="KW-0819">tRNA processing</keyword>
<dbReference type="InterPro" id="IPR019442">
    <property type="entry name" value="THADA/TRM732_DUF2428"/>
</dbReference>
<sequence>MDLKGKKDLADLIQEQDWIQLYPAGNHCKIRQLFVDLIHYRSNDIHKLLRNLEEVLREWMSLTQTNADVSTVHQFINVIIRLYCHCIENIKLARAIERFLGPLKIEHSGAIQVQLGQVFWEIIENQHPSVQKLTAASCLLEQSEIVRDKAEQNISQVLSWTLQQLSEIRVAISTSGISKENLLTISAVVKVVLQLFQSCPSSTCAVAWSTEQRDRSSQQTVKQILLHLFQILNIETLTADVKMLSGTAIGIYLASAPTEHTSIRTFWTVFSNVFQGSISHVSSFDELITEGEIEEHSLLQLRLGAVAMVKGMLACASDKCLAFHSREYVPFCVELFTEVHEYCMGPISLRYHAFNLLQTWFSKFLHLVSTDAVQCKNFIQSYLMKKTLDIVWLNWDSPVDDVSELATGSLKHLFEVWEVAHKDQDRLSGKDPSPFYSSILLKLKSVAWYIKGQYRVMSALVPYVGSQFIISEYPTLPGDLLKCMTTNYLASASADVYKTLVADIKDRSDRDRLTGAWEATWWSPLLSGLCSVHTLQRNNVNQYWIPSTTRISQDLGVYIQNRLEKMLNTEKSADRAKLLFSYLSVSKVIRATQVCTLKGVELIKEGLSSYQDEIRSEAVGLVCVSQKKAEPLSEIEDMLLRDVLPLNLKVDSAPFRQHLVAHLKRLLTRVRDGAIALTKTKDSSTLELSLQFIEWLHSVCMNNLVPGACYQRRKTCLEVLAILYETFQYNEKAKQRKSFTPESTKRLNHHVKEKGLWDFFCYHSNTVLISCLLDGADDIQEVACSLLLEYFTWPLDGTPGPSGDGMDGSAECHLLSEALRLCNSPKPYQCQSGTLMCKLVFSKCVVENGWQFSIQADHCTCNFNPTAGEGSPINAFLNVLLEEVKQMLVQSKSAPVQASKSVSIHGYVTSITRCLTECPQLLHHDIFANLKQHYLCLIQLNIQIIQTMLGIMARGSESEGCPSFAEIGQALESLIVENEEDYSQTEALSGEHQYLLSWCWVNIKESCLSLGHLSRVLISYSVDTDTDVDVIQSVAGTFSRVLTQCRHRGVIEGCRTAFSIFCSALFESNSKHLNYIPQKILAESMEGLKAKAASTSTTRKSAGLPVIIQSIVSCERRNKKSELLRTTLDGLFSMAELPLEKDVDDRHDLPQVHALNILKCLYGDSGLHEALMQFIGKAVILVVEQFGSPAWSVRNAATRLFSVLITRLFGQKKIVGFQACNTKSLLELSAHYPELIPFLLQSLESALQREITAIDSLHPSLFPVLTILSNMGRLDQESESSEALPLRSFVKSLIRSPVYFLRQLSSAAFVSLVPQIVTLETIEELVTELLKSKEANFIHGAMVSMEMLFNRCNEIPEGVVKNILDIQTTVALLPDIVTAQYVCLLHSIMRKENQKNEGNILEVVRSLCSSIRQNEQPMPKPLTQKACVDCLMQRQSYSICLDMLTKEEVDADVKLHVIETFTGLAEDGKIWEMFPQMLQCIQVESYPPLKSALVSCMTTLYIKLQTLSISEMNLLKEIWQQNKTRIYDRGVWGSAVLEMGCVYMAASMSNDQFSAEDEDVLLVCDAMHQISSNSDWCKQALQYGLMICGQGILRLCEQRKGKILLSAATKLFFCVWNLVQDDDCDVREYAAIFIAKLSQEFDQYASLQCNICLQEWINYFSDHFWWSVEIVNDVFLKLYQPHSVCQISKKLQLGKQLYEAEDNSFYSEAIFNSEYIYQMLQKMLSLRSTNGLPQALTQKEVRGHDLMQDLHFIEEHLYQLDSAVINDLYEPANFKVVIQLLFKVRLLLQEKPACLNKENISQMHICYNNIITNKKIPWAVGVFLQE</sequence>
<dbReference type="GO" id="GO:0005829">
    <property type="term" value="C:cytosol"/>
    <property type="evidence" value="ECO:0007669"/>
    <property type="project" value="TreeGrafter"/>
</dbReference>
<dbReference type="RefSeq" id="XP_022333464.1">
    <property type="nucleotide sequence ID" value="XM_022477756.1"/>
</dbReference>
<protein>
    <submittedName>
        <fullName evidence="7 8">Thyroid adenoma-associated protein homolog</fullName>
    </submittedName>
</protein>
<evidence type="ECO:0000256" key="2">
    <source>
        <dbReference type="ARBA" id="ARBA00022694"/>
    </source>
</evidence>
<dbReference type="PANTHER" id="PTHR14387:SF0">
    <property type="entry name" value="DUF2428 DOMAIN-CONTAINING PROTEIN"/>
    <property type="match status" value="1"/>
</dbReference>
<proteinExistence type="inferred from homology"/>
<dbReference type="GeneID" id="111130590"/>
<evidence type="ECO:0000256" key="1">
    <source>
        <dbReference type="ARBA" id="ARBA00010409"/>
    </source>
</evidence>
<dbReference type="GO" id="GO:0030488">
    <property type="term" value="P:tRNA methylation"/>
    <property type="evidence" value="ECO:0007669"/>
    <property type="project" value="TreeGrafter"/>
</dbReference>
<accession>A0A8B8E160</accession>
<dbReference type="Pfam" id="PF25151">
    <property type="entry name" value="TPR_Trm732_C"/>
    <property type="match status" value="1"/>
</dbReference>
<evidence type="ECO:0000313" key="6">
    <source>
        <dbReference type="Proteomes" id="UP000694844"/>
    </source>
</evidence>
<reference evidence="7 8" key="1">
    <citation type="submission" date="2025-04" db="UniProtKB">
        <authorList>
            <consortium name="RefSeq"/>
        </authorList>
    </citation>
    <scope>IDENTIFICATION</scope>
    <source>
        <tissue evidence="7 8">Whole sample</tissue>
    </source>
</reference>
<dbReference type="InterPro" id="IPR016024">
    <property type="entry name" value="ARM-type_fold"/>
</dbReference>
<dbReference type="InterPro" id="IPR056843">
    <property type="entry name" value="THADA-like_TPR"/>
</dbReference>
<feature type="domain" description="tRNA (32-2'-O)-methyltransferase regulator THADA-like C-terminal TPR repeats region" evidence="5">
    <location>
        <begin position="1194"/>
        <end position="1346"/>
    </location>
</feature>
<dbReference type="RefSeq" id="XP_022333463.1">
    <property type="nucleotide sequence ID" value="XM_022477755.1"/>
</dbReference>
<dbReference type="PANTHER" id="PTHR14387">
    <property type="entry name" value="THADA/DEATH RECEPTOR INTERACTING PROTEIN"/>
    <property type="match status" value="1"/>
</dbReference>
<dbReference type="InterPro" id="IPR051954">
    <property type="entry name" value="tRNA_methyltransferase_THADA"/>
</dbReference>
<dbReference type="OrthoDB" id="73997at2759"/>
<comment type="similarity">
    <text evidence="1">Belongs to the THADA family.</text>
</comment>
<feature type="domain" description="DUF2428" evidence="3">
    <location>
        <begin position="937"/>
        <end position="1192"/>
    </location>
</feature>
<keyword evidence="6" id="KW-1185">Reference proteome</keyword>
<evidence type="ECO:0000313" key="7">
    <source>
        <dbReference type="RefSeq" id="XP_022333463.1"/>
    </source>
</evidence>
<gene>
    <name evidence="7 8" type="primary">LOC111130590</name>
</gene>
<name>A0A8B8E160_CRAVI</name>
<feature type="domain" description="tRNA (32-2'-O)-methyltransferase regulator THADA-like TPR repeats region" evidence="4">
    <location>
        <begin position="517"/>
        <end position="727"/>
    </location>
</feature>
<evidence type="ECO:0000259" key="5">
    <source>
        <dbReference type="Pfam" id="PF25151"/>
    </source>
</evidence>
<evidence type="ECO:0000259" key="3">
    <source>
        <dbReference type="Pfam" id="PF10350"/>
    </source>
</evidence>
<dbReference type="KEGG" id="cvn:111130590"/>
<dbReference type="InterPro" id="IPR056842">
    <property type="entry name" value="THADA-like_TPR_C"/>
</dbReference>
<evidence type="ECO:0000313" key="8">
    <source>
        <dbReference type="RefSeq" id="XP_022333464.1"/>
    </source>
</evidence>
<dbReference type="Pfam" id="PF25150">
    <property type="entry name" value="TPR_Trm732"/>
    <property type="match status" value="1"/>
</dbReference>
<organism evidence="6 8">
    <name type="scientific">Crassostrea virginica</name>
    <name type="common">Eastern oyster</name>
    <dbReference type="NCBI Taxonomy" id="6565"/>
    <lineage>
        <taxon>Eukaryota</taxon>
        <taxon>Metazoa</taxon>
        <taxon>Spiralia</taxon>
        <taxon>Lophotrochozoa</taxon>
        <taxon>Mollusca</taxon>
        <taxon>Bivalvia</taxon>
        <taxon>Autobranchia</taxon>
        <taxon>Pteriomorphia</taxon>
        <taxon>Ostreida</taxon>
        <taxon>Ostreoidea</taxon>
        <taxon>Ostreidae</taxon>
        <taxon>Crassostrea</taxon>
    </lineage>
</organism>
<dbReference type="SUPFAM" id="SSF48371">
    <property type="entry name" value="ARM repeat"/>
    <property type="match status" value="1"/>
</dbReference>